<evidence type="ECO:0000313" key="2">
    <source>
        <dbReference type="EMBL" id="MBM7621254.1"/>
    </source>
</evidence>
<keyword evidence="3" id="KW-1185">Reference proteome</keyword>
<dbReference type="SUPFAM" id="SSF81606">
    <property type="entry name" value="PP2C-like"/>
    <property type="match status" value="1"/>
</dbReference>
<gene>
    <name evidence="2" type="ORF">JOC95_003127</name>
</gene>
<dbReference type="Gene3D" id="3.60.40.10">
    <property type="entry name" value="PPM-type phosphatase domain"/>
    <property type="match status" value="1"/>
</dbReference>
<dbReference type="PROSITE" id="PS51746">
    <property type="entry name" value="PPM_2"/>
    <property type="match status" value="1"/>
</dbReference>
<dbReference type="EMBL" id="JAFBED010000006">
    <property type="protein sequence ID" value="MBM7621254.1"/>
    <property type="molecule type" value="Genomic_DNA"/>
</dbReference>
<reference evidence="2 3" key="1">
    <citation type="submission" date="2021-01" db="EMBL/GenBank/DDBJ databases">
        <title>Genomic Encyclopedia of Type Strains, Phase IV (KMG-IV): sequencing the most valuable type-strain genomes for metagenomic binning, comparative biology and taxonomic classification.</title>
        <authorList>
            <person name="Goeker M."/>
        </authorList>
    </citation>
    <scope>NUCLEOTIDE SEQUENCE [LARGE SCALE GENOMIC DNA]</scope>
    <source>
        <strain evidence="2 3">DSM 25879</strain>
    </source>
</reference>
<evidence type="ECO:0000259" key="1">
    <source>
        <dbReference type="PROSITE" id="PS51746"/>
    </source>
</evidence>
<dbReference type="SMART" id="SM00332">
    <property type="entry name" value="PP2Cc"/>
    <property type="match status" value="1"/>
</dbReference>
<evidence type="ECO:0000313" key="3">
    <source>
        <dbReference type="Proteomes" id="UP000737402"/>
    </source>
</evidence>
<dbReference type="Pfam" id="PF13672">
    <property type="entry name" value="PP2C_2"/>
    <property type="match status" value="1"/>
</dbReference>
<dbReference type="InterPro" id="IPR001932">
    <property type="entry name" value="PPM-type_phosphatase-like_dom"/>
</dbReference>
<dbReference type="PANTHER" id="PTHR13832">
    <property type="entry name" value="PROTEIN PHOSPHATASE 2C"/>
    <property type="match status" value="1"/>
</dbReference>
<accession>A0ABS2P2S5</accession>
<dbReference type="SMART" id="SM00331">
    <property type="entry name" value="PP2C_SIG"/>
    <property type="match status" value="1"/>
</dbReference>
<protein>
    <submittedName>
        <fullName evidence="2">Serine/threonine protein phosphatase PrpC</fullName>
    </submittedName>
</protein>
<feature type="domain" description="PPM-type phosphatase" evidence="1">
    <location>
        <begin position="1"/>
        <end position="216"/>
    </location>
</feature>
<name>A0ABS2P2S5_9BACI</name>
<comment type="caution">
    <text evidence="2">The sequence shown here is derived from an EMBL/GenBank/DDBJ whole genome shotgun (WGS) entry which is preliminary data.</text>
</comment>
<sequence>MEDCYLWVVADGMGGHHGGEVASQLAVESMLRHFERDPSVSKEMLDAHFLFANERIMDLQNENAQFQNMQTTIVAALTNGGQTIIGHLGDSRCYLFRNGRIDLRTRDHSIVQMMVKHGEITEKEMRTHEDRNKVLKSLGKDRELKPSYLMVDSPLQTGDALLLCTDGFWEYVMEGEMEVDYYKSHSPEEWLAKMEKRLLGRAKNNHDNYTAMAVFVL</sequence>
<dbReference type="InterPro" id="IPR036457">
    <property type="entry name" value="PPM-type-like_dom_sf"/>
</dbReference>
<dbReference type="InterPro" id="IPR015655">
    <property type="entry name" value="PP2C"/>
</dbReference>
<proteinExistence type="predicted"/>
<dbReference type="CDD" id="cd00143">
    <property type="entry name" value="PP2Cc"/>
    <property type="match status" value="1"/>
</dbReference>
<dbReference type="PANTHER" id="PTHR13832:SF827">
    <property type="entry name" value="PROTEIN PHOSPHATASE 1L"/>
    <property type="match status" value="1"/>
</dbReference>
<organism evidence="2 3">
    <name type="scientific">Sutcliffiella tianshenii</name>
    <dbReference type="NCBI Taxonomy" id="1463404"/>
    <lineage>
        <taxon>Bacteria</taxon>
        <taxon>Bacillati</taxon>
        <taxon>Bacillota</taxon>
        <taxon>Bacilli</taxon>
        <taxon>Bacillales</taxon>
        <taxon>Bacillaceae</taxon>
        <taxon>Sutcliffiella</taxon>
    </lineage>
</organism>
<dbReference type="Proteomes" id="UP000737402">
    <property type="component" value="Unassembled WGS sequence"/>
</dbReference>